<dbReference type="SUPFAM" id="SSF52540">
    <property type="entry name" value="P-loop containing nucleoside triphosphate hydrolases"/>
    <property type="match status" value="2"/>
</dbReference>
<dbReference type="PANTHER" id="PTHR10903:SF62">
    <property type="entry name" value="GTPASE IMAP FAMILY MEMBER 4-LIKE-RELATED"/>
    <property type="match status" value="1"/>
</dbReference>
<dbReference type="InterPro" id="IPR027417">
    <property type="entry name" value="P-loop_NTPase"/>
</dbReference>
<evidence type="ECO:0000256" key="1">
    <source>
        <dbReference type="ARBA" id="ARBA00008535"/>
    </source>
</evidence>
<evidence type="ECO:0000259" key="4">
    <source>
        <dbReference type="PROSITE" id="PS51720"/>
    </source>
</evidence>
<organism evidence="5 6">
    <name type="scientific">Oryzias sinensis</name>
    <name type="common">Chinese medaka</name>
    <dbReference type="NCBI Taxonomy" id="183150"/>
    <lineage>
        <taxon>Eukaryota</taxon>
        <taxon>Metazoa</taxon>
        <taxon>Chordata</taxon>
        <taxon>Craniata</taxon>
        <taxon>Vertebrata</taxon>
        <taxon>Euteleostomi</taxon>
        <taxon>Actinopterygii</taxon>
        <taxon>Neopterygii</taxon>
        <taxon>Teleostei</taxon>
        <taxon>Neoteleostei</taxon>
        <taxon>Acanthomorphata</taxon>
        <taxon>Ovalentaria</taxon>
        <taxon>Atherinomorphae</taxon>
        <taxon>Beloniformes</taxon>
        <taxon>Adrianichthyidae</taxon>
        <taxon>Oryziinae</taxon>
        <taxon>Oryzias</taxon>
    </lineage>
</organism>
<evidence type="ECO:0000256" key="3">
    <source>
        <dbReference type="ARBA" id="ARBA00023134"/>
    </source>
</evidence>
<dbReference type="GeneTree" id="ENSGT01150000286992"/>
<proteinExistence type="inferred from homology"/>
<keyword evidence="6" id="KW-1185">Reference proteome</keyword>
<dbReference type="Pfam" id="PF04548">
    <property type="entry name" value="AIG1"/>
    <property type="match status" value="2"/>
</dbReference>
<dbReference type="FunFam" id="3.40.50.300:FF:000366">
    <property type="entry name" value="GTPase, IMAP family member 2"/>
    <property type="match status" value="1"/>
</dbReference>
<keyword evidence="3" id="KW-0342">GTP-binding</keyword>
<feature type="domain" description="AIG1-type G" evidence="4">
    <location>
        <begin position="187"/>
        <end position="396"/>
    </location>
</feature>
<dbReference type="CDD" id="cd01852">
    <property type="entry name" value="AIG1"/>
    <property type="match status" value="1"/>
</dbReference>
<dbReference type="Ensembl" id="ENSOSIT00000046891.1">
    <property type="protein sequence ID" value="ENSOSIP00000044572.1"/>
    <property type="gene ID" value="ENSOSIG00000021299.1"/>
</dbReference>
<dbReference type="Proteomes" id="UP000694383">
    <property type="component" value="Unplaced"/>
</dbReference>
<comment type="similarity">
    <text evidence="1">Belongs to the TRAFAC class TrmE-Era-EngA-EngB-Septin-like GTPase superfamily. AIG1/Toc34/Toc159-like paraseptin GTPase family. IAN subfamily.</text>
</comment>
<evidence type="ECO:0000313" key="5">
    <source>
        <dbReference type="Ensembl" id="ENSOSIP00000044572.1"/>
    </source>
</evidence>
<dbReference type="AlphaFoldDB" id="A0A8C7ZJN1"/>
<dbReference type="PANTHER" id="PTHR10903">
    <property type="entry name" value="GTPASE, IMAP FAMILY MEMBER-RELATED"/>
    <property type="match status" value="1"/>
</dbReference>
<reference evidence="5" key="2">
    <citation type="submission" date="2025-09" db="UniProtKB">
        <authorList>
            <consortium name="Ensembl"/>
        </authorList>
    </citation>
    <scope>IDENTIFICATION</scope>
</reference>
<dbReference type="PROSITE" id="PS51720">
    <property type="entry name" value="G_AIG1"/>
    <property type="match status" value="1"/>
</dbReference>
<dbReference type="GO" id="GO:0005525">
    <property type="term" value="F:GTP binding"/>
    <property type="evidence" value="ECO:0007669"/>
    <property type="project" value="UniProtKB-KW"/>
</dbReference>
<name>A0A8C7ZJN1_9TELE</name>
<sequence length="453" mass="51637">MLEQIFTIKRKSHLANTIFGEELFTAYYSANSGTVLCQSETKFIFGADTTLVDTPGFFDTKRSEDELRPEIIRCLAECSPGPHAFLIVFKVGKFTKQEQEVVDKICHLFSNDPLQHFLNILATTAFTHVSVPTHNKSHTLDLLFTRGLMATVTSVVDVGISDHSFVFFIINGFVTQRLPKRTVRRLPRELRITLLGKTEAGKSSLGNTILGNDAFKVCHFTRSEPSICEVRSGLVHGRTLTVVDTPGFFCPESSEQELKQEILRCTTRCPPGPHAFLLVFKLEKFTEQEEEVITKIEEYFSAEVFKFCVIVFTHGDQLPEDTRIETFISQNTRLSNLLEKCGGRCHVVDNKYWNQNQQDEYRNNQKQVEGLLQTIEEVVRQAGGGCYTIEMLHTGQRKPNPQGIRFFDYIIKYTRRHPIRVLLGNFNGWEGHGFSSSLALIQTKIFKFINLVY</sequence>
<protein>
    <recommendedName>
        <fullName evidence="4">AIG1-type G domain-containing protein</fullName>
    </recommendedName>
</protein>
<dbReference type="InterPro" id="IPR006703">
    <property type="entry name" value="G_AIG1"/>
</dbReference>
<dbReference type="Gene3D" id="3.40.50.300">
    <property type="entry name" value="P-loop containing nucleotide triphosphate hydrolases"/>
    <property type="match status" value="2"/>
</dbReference>
<keyword evidence="2" id="KW-0547">Nucleotide-binding</keyword>
<reference evidence="5" key="1">
    <citation type="submission" date="2025-08" db="UniProtKB">
        <authorList>
            <consortium name="Ensembl"/>
        </authorList>
    </citation>
    <scope>IDENTIFICATION</scope>
</reference>
<accession>A0A8C7ZJN1</accession>
<evidence type="ECO:0000313" key="6">
    <source>
        <dbReference type="Proteomes" id="UP000694383"/>
    </source>
</evidence>
<evidence type="ECO:0000256" key="2">
    <source>
        <dbReference type="ARBA" id="ARBA00022741"/>
    </source>
</evidence>
<dbReference type="InterPro" id="IPR045058">
    <property type="entry name" value="GIMA/IAN/Toc"/>
</dbReference>